<evidence type="ECO:0000256" key="11">
    <source>
        <dbReference type="SAM" id="Phobius"/>
    </source>
</evidence>
<evidence type="ECO:0000256" key="9">
    <source>
        <dbReference type="ARBA" id="ARBA00023224"/>
    </source>
</evidence>
<dbReference type="Pfam" id="PF00001">
    <property type="entry name" value="7tm_1"/>
    <property type="match status" value="1"/>
</dbReference>
<feature type="transmembrane region" description="Helical" evidence="11">
    <location>
        <begin position="61"/>
        <end position="86"/>
    </location>
</feature>
<evidence type="ECO:0000256" key="7">
    <source>
        <dbReference type="ARBA" id="ARBA00023136"/>
    </source>
</evidence>
<dbReference type="GO" id="GO:0045202">
    <property type="term" value="C:synapse"/>
    <property type="evidence" value="ECO:0007669"/>
    <property type="project" value="GOC"/>
</dbReference>
<dbReference type="GeneID" id="107267768"/>
<keyword evidence="9 10" id="KW-0807">Transducer</keyword>
<keyword evidence="6 10" id="KW-0297">G-protein coupled receptor</keyword>
<protein>
    <submittedName>
        <fullName evidence="14 15">D(2)-like dopamine receptor</fullName>
    </submittedName>
</protein>
<dbReference type="Gene3D" id="1.20.1070.10">
    <property type="entry name" value="Rhodopsin 7-helix transmembrane proteins"/>
    <property type="match status" value="1"/>
</dbReference>
<keyword evidence="8 10" id="KW-0675">Receptor</keyword>
<evidence type="ECO:0000256" key="4">
    <source>
        <dbReference type="ARBA" id="ARBA00022692"/>
    </source>
</evidence>
<proteinExistence type="inferred from homology"/>
<feature type="domain" description="G-protein coupled receptors family 1 profile" evidence="12">
    <location>
        <begin position="41"/>
        <end position="286"/>
    </location>
</feature>
<dbReference type="InterPro" id="IPR000276">
    <property type="entry name" value="GPCR_Rhodpsn"/>
</dbReference>
<evidence type="ECO:0000313" key="13">
    <source>
        <dbReference type="Proteomes" id="UP000694920"/>
    </source>
</evidence>
<dbReference type="PROSITE" id="PS00237">
    <property type="entry name" value="G_PROTEIN_RECEP_F1_1"/>
    <property type="match status" value="1"/>
</dbReference>
<comment type="similarity">
    <text evidence="2 10">Belongs to the G-protein coupled receptor 1 family.</text>
</comment>
<evidence type="ECO:0000313" key="15">
    <source>
        <dbReference type="RefSeq" id="XP_015595316.1"/>
    </source>
</evidence>
<dbReference type="GO" id="GO:0004993">
    <property type="term" value="F:G protein-coupled serotonin receptor activity"/>
    <property type="evidence" value="ECO:0007669"/>
    <property type="project" value="TreeGrafter"/>
</dbReference>
<evidence type="ECO:0000256" key="1">
    <source>
        <dbReference type="ARBA" id="ARBA00004651"/>
    </source>
</evidence>
<dbReference type="GO" id="GO:0007268">
    <property type="term" value="P:chemical synaptic transmission"/>
    <property type="evidence" value="ECO:0007669"/>
    <property type="project" value="TreeGrafter"/>
</dbReference>
<dbReference type="PANTHER" id="PTHR24247">
    <property type="entry name" value="5-HYDROXYTRYPTAMINE RECEPTOR"/>
    <property type="match status" value="1"/>
</dbReference>
<keyword evidence="3" id="KW-1003">Cell membrane</keyword>
<dbReference type="RefSeq" id="XP_015595316.1">
    <property type="nucleotide sequence ID" value="XM_015739830.2"/>
</dbReference>
<feature type="transmembrane region" description="Helical" evidence="11">
    <location>
        <begin position="141"/>
        <end position="162"/>
    </location>
</feature>
<dbReference type="GO" id="GO:0030594">
    <property type="term" value="F:neurotransmitter receptor activity"/>
    <property type="evidence" value="ECO:0007669"/>
    <property type="project" value="TreeGrafter"/>
</dbReference>
<name>A0AAJ7FJS5_CEPCN</name>
<evidence type="ECO:0000313" key="16">
    <source>
        <dbReference type="RefSeq" id="XP_015595317.1"/>
    </source>
</evidence>
<dbReference type="PANTHER" id="PTHR24247:SF202">
    <property type="entry name" value="5-HYDROXYTRYPTAMINE RECEPTOR 1"/>
    <property type="match status" value="1"/>
</dbReference>
<dbReference type="InterPro" id="IPR017452">
    <property type="entry name" value="GPCR_Rhodpsn_7TM"/>
</dbReference>
<organism evidence="13 16">
    <name type="scientific">Cephus cinctus</name>
    <name type="common">Wheat stem sawfly</name>
    <dbReference type="NCBI Taxonomy" id="211228"/>
    <lineage>
        <taxon>Eukaryota</taxon>
        <taxon>Metazoa</taxon>
        <taxon>Ecdysozoa</taxon>
        <taxon>Arthropoda</taxon>
        <taxon>Hexapoda</taxon>
        <taxon>Insecta</taxon>
        <taxon>Pterygota</taxon>
        <taxon>Neoptera</taxon>
        <taxon>Endopterygota</taxon>
        <taxon>Hymenoptera</taxon>
        <taxon>Cephoidea</taxon>
        <taxon>Cephidae</taxon>
        <taxon>Cephus</taxon>
    </lineage>
</organism>
<dbReference type="SMART" id="SM01381">
    <property type="entry name" value="7TM_GPCR_Srsx"/>
    <property type="match status" value="1"/>
</dbReference>
<evidence type="ECO:0000256" key="5">
    <source>
        <dbReference type="ARBA" id="ARBA00022989"/>
    </source>
</evidence>
<sequence length="365" mass="41981">MVTTQPYYQIQNVTTVVYSLADYYMFWAFIDGLLFAIIICGNILTILAVRLSRRLRNVTSNYFVLSLAISDFLVGLTLPYHLAFYVTELLGTIPATCIMRFVLISLACCASIYNLIAIAVDRYIAIVHPLKYSTYMTRRAALVLIFLGWINAIAIATVPIYWNCFDAATECEMDTVLPRYYTVAILTPMLCFIWLSMFILYWQIWKEASTHARRLRHNGMYNNGTSDWKSVQVVLLVLGCFSICWLPYLIVACSRAFDWHKKASPVVYKSMFSLAMANSGMNPMIYAWKNKNFRKAFQKLLHFQSPNRSNFNSSLKNYLQKQKELNSLENNKMEGDIRPNQNGGLSTICNNYMFESEEALEVTPM</sequence>
<dbReference type="GO" id="GO:0007187">
    <property type="term" value="P:G protein-coupled receptor signaling pathway, coupled to cyclic nucleotide second messenger"/>
    <property type="evidence" value="ECO:0007669"/>
    <property type="project" value="TreeGrafter"/>
</dbReference>
<comment type="subcellular location">
    <subcellularLocation>
        <location evidence="1">Cell membrane</location>
        <topology evidence="1">Multi-pass membrane protein</topology>
    </subcellularLocation>
</comment>
<dbReference type="SUPFAM" id="SSF81321">
    <property type="entry name" value="Family A G protein-coupled receptor-like"/>
    <property type="match status" value="1"/>
</dbReference>
<evidence type="ECO:0000256" key="3">
    <source>
        <dbReference type="ARBA" id="ARBA00022475"/>
    </source>
</evidence>
<dbReference type="PROSITE" id="PS50262">
    <property type="entry name" value="G_PROTEIN_RECEP_F1_2"/>
    <property type="match status" value="1"/>
</dbReference>
<evidence type="ECO:0000256" key="10">
    <source>
        <dbReference type="RuleBase" id="RU000688"/>
    </source>
</evidence>
<dbReference type="PRINTS" id="PR00237">
    <property type="entry name" value="GPCRRHODOPSN"/>
</dbReference>
<gene>
    <name evidence="14 15 16" type="primary">LOC107267768</name>
</gene>
<dbReference type="GO" id="GO:0005886">
    <property type="term" value="C:plasma membrane"/>
    <property type="evidence" value="ECO:0007669"/>
    <property type="project" value="UniProtKB-SubCell"/>
</dbReference>
<dbReference type="Proteomes" id="UP000694920">
    <property type="component" value="Unplaced"/>
</dbReference>
<dbReference type="CDD" id="cd14967">
    <property type="entry name" value="7tmA_amine_R-like"/>
    <property type="match status" value="1"/>
</dbReference>
<dbReference type="RefSeq" id="XP_015595315.1">
    <property type="nucleotide sequence ID" value="XM_015739829.2"/>
</dbReference>
<feature type="transmembrane region" description="Helical" evidence="11">
    <location>
        <begin position="98"/>
        <end position="120"/>
    </location>
</feature>
<dbReference type="KEGG" id="ccin:107267768"/>
<keyword evidence="13" id="KW-1185">Reference proteome</keyword>
<evidence type="ECO:0000313" key="14">
    <source>
        <dbReference type="RefSeq" id="XP_015595315.1"/>
    </source>
</evidence>
<reference evidence="14 15" key="1">
    <citation type="submission" date="2025-04" db="UniProtKB">
        <authorList>
            <consortium name="RefSeq"/>
        </authorList>
    </citation>
    <scope>IDENTIFICATION</scope>
</reference>
<accession>A0AAJ7FJS5</accession>
<keyword evidence="4 10" id="KW-0812">Transmembrane</keyword>
<keyword evidence="5 11" id="KW-1133">Transmembrane helix</keyword>
<feature type="transmembrane region" description="Helical" evidence="11">
    <location>
        <begin position="233"/>
        <end position="251"/>
    </location>
</feature>
<evidence type="ECO:0000256" key="6">
    <source>
        <dbReference type="ARBA" id="ARBA00023040"/>
    </source>
</evidence>
<dbReference type="AlphaFoldDB" id="A0AAJ7FJS5"/>
<feature type="transmembrane region" description="Helical" evidence="11">
    <location>
        <begin position="271"/>
        <end position="288"/>
    </location>
</feature>
<feature type="transmembrane region" description="Helical" evidence="11">
    <location>
        <begin position="182"/>
        <end position="204"/>
    </location>
</feature>
<evidence type="ECO:0000256" key="2">
    <source>
        <dbReference type="ARBA" id="ARBA00010663"/>
    </source>
</evidence>
<evidence type="ECO:0000256" key="8">
    <source>
        <dbReference type="ARBA" id="ARBA00023170"/>
    </source>
</evidence>
<keyword evidence="7 11" id="KW-0472">Membrane</keyword>
<dbReference type="GO" id="GO:0030425">
    <property type="term" value="C:dendrite"/>
    <property type="evidence" value="ECO:0007669"/>
    <property type="project" value="TreeGrafter"/>
</dbReference>
<feature type="transmembrane region" description="Helical" evidence="11">
    <location>
        <begin position="24"/>
        <end position="49"/>
    </location>
</feature>
<dbReference type="RefSeq" id="XP_015595317.1">
    <property type="nucleotide sequence ID" value="XM_015739831.2"/>
</dbReference>
<evidence type="ECO:0000259" key="12">
    <source>
        <dbReference type="PROSITE" id="PS50262"/>
    </source>
</evidence>